<comment type="caution">
    <text evidence="2">The sequence shown here is derived from an EMBL/GenBank/DDBJ whole genome shotgun (WGS) entry which is preliminary data.</text>
</comment>
<dbReference type="AlphaFoldDB" id="A0A2G2WTG5"/>
<evidence type="ECO:0000313" key="3">
    <source>
        <dbReference type="Proteomes" id="UP000224567"/>
    </source>
</evidence>
<accession>A0A2G2WTG5</accession>
<reference evidence="2 3" key="1">
    <citation type="journal article" date="2017" name="Genome Biol.">
        <title>New reference genome sequences of hot pepper reveal the massive evolution of plant disease-resistance genes by retroduplication.</title>
        <authorList>
            <person name="Kim S."/>
            <person name="Park J."/>
            <person name="Yeom S.I."/>
            <person name="Kim Y.M."/>
            <person name="Seo E."/>
            <person name="Kim K.T."/>
            <person name="Kim M.S."/>
            <person name="Lee J.M."/>
            <person name="Cheong K."/>
            <person name="Shin H.S."/>
            <person name="Kim S.B."/>
            <person name="Han K."/>
            <person name="Lee J."/>
            <person name="Park M."/>
            <person name="Lee H.A."/>
            <person name="Lee H.Y."/>
            <person name="Lee Y."/>
            <person name="Oh S."/>
            <person name="Lee J.H."/>
            <person name="Choi E."/>
            <person name="Choi E."/>
            <person name="Lee S.E."/>
            <person name="Jeon J."/>
            <person name="Kim H."/>
            <person name="Choi G."/>
            <person name="Song H."/>
            <person name="Lee J."/>
            <person name="Lee S.C."/>
            <person name="Kwon J.K."/>
            <person name="Lee H.Y."/>
            <person name="Koo N."/>
            <person name="Hong Y."/>
            <person name="Kim R.W."/>
            <person name="Kang W.H."/>
            <person name="Huh J.H."/>
            <person name="Kang B.C."/>
            <person name="Yang T.J."/>
            <person name="Lee Y.H."/>
            <person name="Bennetzen J.L."/>
            <person name="Choi D."/>
        </authorList>
    </citation>
    <scope>NUCLEOTIDE SEQUENCE [LARGE SCALE GENOMIC DNA]</scope>
    <source>
        <strain evidence="3">cv. PBC81</strain>
    </source>
</reference>
<protein>
    <submittedName>
        <fullName evidence="2">Uncharacterized protein</fullName>
    </submittedName>
</protein>
<feature type="compositionally biased region" description="Polar residues" evidence="1">
    <location>
        <begin position="50"/>
        <end position="59"/>
    </location>
</feature>
<feature type="region of interest" description="Disordered" evidence="1">
    <location>
        <begin position="23"/>
        <end position="64"/>
    </location>
</feature>
<dbReference type="STRING" id="33114.A0A2G2WTG5"/>
<proteinExistence type="predicted"/>
<gene>
    <name evidence="2" type="ORF">CQW23_12731</name>
</gene>
<name>A0A2G2WTG5_CAPBA</name>
<dbReference type="Proteomes" id="UP000224567">
    <property type="component" value="Unassembled WGS sequence"/>
</dbReference>
<keyword evidence="3" id="KW-1185">Reference proteome</keyword>
<organism evidence="2 3">
    <name type="scientific">Capsicum baccatum</name>
    <name type="common">Peruvian pepper</name>
    <dbReference type="NCBI Taxonomy" id="33114"/>
    <lineage>
        <taxon>Eukaryota</taxon>
        <taxon>Viridiplantae</taxon>
        <taxon>Streptophyta</taxon>
        <taxon>Embryophyta</taxon>
        <taxon>Tracheophyta</taxon>
        <taxon>Spermatophyta</taxon>
        <taxon>Magnoliopsida</taxon>
        <taxon>eudicotyledons</taxon>
        <taxon>Gunneridae</taxon>
        <taxon>Pentapetalae</taxon>
        <taxon>asterids</taxon>
        <taxon>lamiids</taxon>
        <taxon>Solanales</taxon>
        <taxon>Solanaceae</taxon>
        <taxon>Solanoideae</taxon>
        <taxon>Capsiceae</taxon>
        <taxon>Capsicum</taxon>
    </lineage>
</organism>
<evidence type="ECO:0000256" key="1">
    <source>
        <dbReference type="SAM" id="MobiDB-lite"/>
    </source>
</evidence>
<dbReference type="EMBL" id="MLFT02000005">
    <property type="protein sequence ID" value="PHT48523.1"/>
    <property type="molecule type" value="Genomic_DNA"/>
</dbReference>
<sequence>MMAPVTPPRQKPPEAFITRVNITQKTEDEEYAKAGEQSYSDSSVPVADSGVSSPASTTNAQRPAARQPAALLYFFFLLDLGMDNNNSASVSADQPATPYRECFQNAFM</sequence>
<reference evidence="3" key="2">
    <citation type="journal article" date="2017" name="J. Anim. Genet.">
        <title>Multiple reference genome sequences of hot pepper reveal the massive evolution of plant disease resistance genes by retroduplication.</title>
        <authorList>
            <person name="Kim S."/>
            <person name="Park J."/>
            <person name="Yeom S.-I."/>
            <person name="Kim Y.-M."/>
            <person name="Seo E."/>
            <person name="Kim K.-T."/>
            <person name="Kim M.-S."/>
            <person name="Lee J.M."/>
            <person name="Cheong K."/>
            <person name="Shin H.-S."/>
            <person name="Kim S.-B."/>
            <person name="Han K."/>
            <person name="Lee J."/>
            <person name="Park M."/>
            <person name="Lee H.-A."/>
            <person name="Lee H.-Y."/>
            <person name="Lee Y."/>
            <person name="Oh S."/>
            <person name="Lee J.H."/>
            <person name="Choi E."/>
            <person name="Choi E."/>
            <person name="Lee S.E."/>
            <person name="Jeon J."/>
            <person name="Kim H."/>
            <person name="Choi G."/>
            <person name="Song H."/>
            <person name="Lee J."/>
            <person name="Lee S.-C."/>
            <person name="Kwon J.-K."/>
            <person name="Lee H.-Y."/>
            <person name="Koo N."/>
            <person name="Hong Y."/>
            <person name="Kim R.W."/>
            <person name="Kang W.-H."/>
            <person name="Huh J.H."/>
            <person name="Kang B.-C."/>
            <person name="Yang T.-J."/>
            <person name="Lee Y.-H."/>
            <person name="Bennetzen J.L."/>
            <person name="Choi D."/>
        </authorList>
    </citation>
    <scope>NUCLEOTIDE SEQUENCE [LARGE SCALE GENOMIC DNA]</scope>
    <source>
        <strain evidence="3">cv. PBC81</strain>
    </source>
</reference>
<evidence type="ECO:0000313" key="2">
    <source>
        <dbReference type="EMBL" id="PHT48523.1"/>
    </source>
</evidence>